<gene>
    <name evidence="2" type="ORF">BTM25_47470</name>
</gene>
<keyword evidence="1" id="KW-0472">Membrane</keyword>
<organism evidence="2 3">
    <name type="scientific">Actinomadura rubteroloni</name>
    <dbReference type="NCBI Taxonomy" id="1926885"/>
    <lineage>
        <taxon>Bacteria</taxon>
        <taxon>Bacillati</taxon>
        <taxon>Actinomycetota</taxon>
        <taxon>Actinomycetes</taxon>
        <taxon>Streptosporangiales</taxon>
        <taxon>Thermomonosporaceae</taxon>
        <taxon>Actinomadura</taxon>
    </lineage>
</organism>
<evidence type="ECO:0000313" key="2">
    <source>
        <dbReference type="EMBL" id="POM23592.1"/>
    </source>
</evidence>
<dbReference type="Proteomes" id="UP000242367">
    <property type="component" value="Unassembled WGS sequence"/>
</dbReference>
<dbReference type="InterPro" id="IPR046096">
    <property type="entry name" value="DUF6114"/>
</dbReference>
<dbReference type="AlphaFoldDB" id="A0A2P4UEZ9"/>
<keyword evidence="1" id="KW-1133">Transmembrane helix</keyword>
<dbReference type="RefSeq" id="WP_103565190.1">
    <property type="nucleotide sequence ID" value="NZ_MTBP01000003.1"/>
</dbReference>
<feature type="transmembrane region" description="Helical" evidence="1">
    <location>
        <begin position="63"/>
        <end position="81"/>
    </location>
</feature>
<comment type="caution">
    <text evidence="2">The sequence shown here is derived from an EMBL/GenBank/DDBJ whole genome shotgun (WGS) entry which is preliminary data.</text>
</comment>
<dbReference type="EMBL" id="MTBP01000003">
    <property type="protein sequence ID" value="POM23592.1"/>
    <property type="molecule type" value="Genomic_DNA"/>
</dbReference>
<evidence type="ECO:0008006" key="4">
    <source>
        <dbReference type="Google" id="ProtNLM"/>
    </source>
</evidence>
<keyword evidence="3" id="KW-1185">Reference proteome</keyword>
<reference evidence="2 3" key="1">
    <citation type="journal article" date="2017" name="Chemistry">
        <title>Isolation, Biosynthesis and Chemical Modifications of Rubterolones A-F: Rare Tropolone Alkaloids from Actinomadura sp. 5-2.</title>
        <authorList>
            <person name="Guo H."/>
            <person name="Benndorf R."/>
            <person name="Leichnitz D."/>
            <person name="Klassen J.L."/>
            <person name="Vollmers J."/>
            <person name="Gorls H."/>
            <person name="Steinacker M."/>
            <person name="Weigel C."/>
            <person name="Dahse H.M."/>
            <person name="Kaster A.K."/>
            <person name="de Beer Z.W."/>
            <person name="Poulsen M."/>
            <person name="Beemelmanns C."/>
        </authorList>
    </citation>
    <scope>NUCLEOTIDE SEQUENCE [LARGE SCALE GENOMIC DNA]</scope>
    <source>
        <strain evidence="2 3">5-2</strain>
    </source>
</reference>
<dbReference type="Pfam" id="PF19609">
    <property type="entry name" value="DUF6114"/>
    <property type="match status" value="1"/>
</dbReference>
<sequence>MSGASADFARRAARRAHRSVVRWRRWRRTRPFWAGLLTLAGGLTIAAAPAGGYTILRLPGLSTLAPLAFGGALTALGVAIWNRPRAHSRAGAAAIVLALGAFVYAGLGGYLLGTLLSLTGGSLACAWTTGRQTRRRADPADE</sequence>
<name>A0A2P4UEZ9_9ACTN</name>
<accession>A0A2P4UEZ9</accession>
<keyword evidence="1" id="KW-0812">Transmembrane</keyword>
<evidence type="ECO:0000313" key="3">
    <source>
        <dbReference type="Proteomes" id="UP000242367"/>
    </source>
</evidence>
<feature type="transmembrane region" description="Helical" evidence="1">
    <location>
        <begin position="93"/>
        <end position="113"/>
    </location>
</feature>
<protein>
    <recommendedName>
        <fullName evidence="4">Integral membrane protein</fullName>
    </recommendedName>
</protein>
<evidence type="ECO:0000256" key="1">
    <source>
        <dbReference type="SAM" id="Phobius"/>
    </source>
</evidence>
<proteinExistence type="predicted"/>